<evidence type="ECO:0000313" key="3">
    <source>
        <dbReference type="Proteomes" id="UP001434883"/>
    </source>
</evidence>
<dbReference type="EMBL" id="JAHRIN010064473">
    <property type="protein sequence ID" value="MEQ2213947.1"/>
    <property type="molecule type" value="Genomic_DNA"/>
</dbReference>
<feature type="region of interest" description="Disordered" evidence="1">
    <location>
        <begin position="1"/>
        <end position="95"/>
    </location>
</feature>
<accession>A0ABV0S078</accession>
<evidence type="ECO:0000313" key="2">
    <source>
        <dbReference type="EMBL" id="MEQ2213947.1"/>
    </source>
</evidence>
<protein>
    <submittedName>
        <fullName evidence="2">Uncharacterized protein</fullName>
    </submittedName>
</protein>
<organism evidence="2 3">
    <name type="scientific">Xenoophorus captivus</name>
    <dbReference type="NCBI Taxonomy" id="1517983"/>
    <lineage>
        <taxon>Eukaryota</taxon>
        <taxon>Metazoa</taxon>
        <taxon>Chordata</taxon>
        <taxon>Craniata</taxon>
        <taxon>Vertebrata</taxon>
        <taxon>Euteleostomi</taxon>
        <taxon>Actinopterygii</taxon>
        <taxon>Neopterygii</taxon>
        <taxon>Teleostei</taxon>
        <taxon>Neoteleostei</taxon>
        <taxon>Acanthomorphata</taxon>
        <taxon>Ovalentaria</taxon>
        <taxon>Atherinomorphae</taxon>
        <taxon>Cyprinodontiformes</taxon>
        <taxon>Goodeidae</taxon>
        <taxon>Xenoophorus</taxon>
    </lineage>
</organism>
<keyword evidence="3" id="KW-1185">Reference proteome</keyword>
<gene>
    <name evidence="2" type="ORF">XENOCAPTIV_024308</name>
</gene>
<dbReference type="Proteomes" id="UP001434883">
    <property type="component" value="Unassembled WGS sequence"/>
</dbReference>
<comment type="caution">
    <text evidence="2">The sequence shown here is derived from an EMBL/GenBank/DDBJ whole genome shotgun (WGS) entry which is preliminary data.</text>
</comment>
<reference evidence="2 3" key="1">
    <citation type="submission" date="2021-06" db="EMBL/GenBank/DDBJ databases">
        <authorList>
            <person name="Palmer J.M."/>
        </authorList>
    </citation>
    <scope>NUCLEOTIDE SEQUENCE [LARGE SCALE GENOMIC DNA]</scope>
    <source>
        <strain evidence="2 3">XC_2019</strain>
        <tissue evidence="2">Muscle</tissue>
    </source>
</reference>
<proteinExistence type="predicted"/>
<evidence type="ECO:0000256" key="1">
    <source>
        <dbReference type="SAM" id="MobiDB-lite"/>
    </source>
</evidence>
<name>A0ABV0S078_9TELE</name>
<sequence length="95" mass="10474">MPSLLSCLVVSPQQGDRGSRKRYLPSDKDRPGSPASKRMAMSPDRGRDKRNLGRPPMSPQMDRPRGQGPRPAPPQGDRLVQPSASCCDYESENII</sequence>